<proteinExistence type="predicted"/>
<gene>
    <name evidence="3" type="ORF">DY000_02059264</name>
    <name evidence="2" type="ORF">F2Q70_00042766</name>
</gene>
<evidence type="ECO:0000313" key="2">
    <source>
        <dbReference type="EMBL" id="KAF2594770.1"/>
    </source>
</evidence>
<dbReference type="AlphaFoldDB" id="A0A3N6RZQ3"/>
<evidence type="ECO:0000313" key="4">
    <source>
        <dbReference type="Proteomes" id="UP000266723"/>
    </source>
</evidence>
<protein>
    <submittedName>
        <fullName evidence="2">Uncharacterized protein</fullName>
    </submittedName>
</protein>
<keyword evidence="4" id="KW-1185">Reference proteome</keyword>
<name>A0A3N6RZQ3_BRACR</name>
<organism evidence="2">
    <name type="scientific">Brassica cretica</name>
    <name type="common">Mustard</name>
    <dbReference type="NCBI Taxonomy" id="69181"/>
    <lineage>
        <taxon>Eukaryota</taxon>
        <taxon>Viridiplantae</taxon>
        <taxon>Streptophyta</taxon>
        <taxon>Embryophyta</taxon>
        <taxon>Tracheophyta</taxon>
        <taxon>Spermatophyta</taxon>
        <taxon>Magnoliopsida</taxon>
        <taxon>eudicotyledons</taxon>
        <taxon>Gunneridae</taxon>
        <taxon>Pentapetalae</taxon>
        <taxon>rosids</taxon>
        <taxon>malvids</taxon>
        <taxon>Brassicales</taxon>
        <taxon>Brassicaceae</taxon>
        <taxon>Brassiceae</taxon>
        <taxon>Brassica</taxon>
    </lineage>
</organism>
<evidence type="ECO:0000256" key="1">
    <source>
        <dbReference type="SAM" id="MobiDB-lite"/>
    </source>
</evidence>
<sequence>MGEPMTNEELQNALPNFQAPTMVQQSTHLEVEPLNIWRDMTHEETYLNCMMYEDAHMRVSAPQPATIIIIDKDDDGSYTGSSDRINNNDNITTVSPTEVMGPIVSDHPKNDPTVMKGDSSAGGEKQNTPASPEFVIATPPVVNASNAGLCLDLTLGI</sequence>
<dbReference type="EMBL" id="QGKV02001556">
    <property type="protein sequence ID" value="KAF3518681.1"/>
    <property type="molecule type" value="Genomic_DNA"/>
</dbReference>
<evidence type="ECO:0000313" key="3">
    <source>
        <dbReference type="EMBL" id="KAF3518681.1"/>
    </source>
</evidence>
<dbReference type="Proteomes" id="UP000266723">
    <property type="component" value="Unassembled WGS sequence"/>
</dbReference>
<dbReference type="EMBL" id="QGKY02000164">
    <property type="protein sequence ID" value="KAF2594770.1"/>
    <property type="molecule type" value="Genomic_DNA"/>
</dbReference>
<reference evidence="3" key="2">
    <citation type="submission" date="2019-12" db="EMBL/GenBank/DDBJ databases">
        <authorList>
            <person name="Studholme D.J."/>
            <person name="Sarris P."/>
        </authorList>
    </citation>
    <scope>NUCLEOTIDE SEQUENCE</scope>
    <source>
        <strain evidence="3">PFS-1207/04</strain>
        <tissue evidence="3">Leaf</tissue>
    </source>
</reference>
<reference evidence="3 4" key="3">
    <citation type="journal article" date="2020" name="BMC Genomics">
        <title>Intraspecific diversification of the crop wild relative Brassica cretica Lam. using demographic model selection.</title>
        <authorList>
            <person name="Kioukis A."/>
            <person name="Michalopoulou V.A."/>
            <person name="Briers L."/>
            <person name="Pirintsos S."/>
            <person name="Studholme D.J."/>
            <person name="Pavlidis P."/>
            <person name="Sarris P.F."/>
        </authorList>
    </citation>
    <scope>NUCLEOTIDE SEQUENCE [LARGE SCALE GENOMIC DNA]</scope>
    <source>
        <strain evidence="4">cv. PFS-1207/04</strain>
        <strain evidence="3">PFS-1207/04</strain>
    </source>
</reference>
<feature type="region of interest" description="Disordered" evidence="1">
    <location>
        <begin position="78"/>
        <end position="131"/>
    </location>
</feature>
<comment type="caution">
    <text evidence="2">The sequence shown here is derived from an EMBL/GenBank/DDBJ whole genome shotgun (WGS) entry which is preliminary data.</text>
</comment>
<accession>A0A3N6RZQ3</accession>
<reference evidence="2" key="1">
    <citation type="submission" date="2019-12" db="EMBL/GenBank/DDBJ databases">
        <title>Genome sequencing and annotation of Brassica cretica.</title>
        <authorList>
            <person name="Studholme D.J."/>
            <person name="Sarris P.F."/>
        </authorList>
    </citation>
    <scope>NUCLEOTIDE SEQUENCE</scope>
    <source>
        <strain evidence="2">PFS-102/07</strain>
        <tissue evidence="2">Leaf</tissue>
    </source>
</reference>
<feature type="compositionally biased region" description="Polar residues" evidence="1">
    <location>
        <begin position="78"/>
        <end position="96"/>
    </location>
</feature>